<dbReference type="EMBL" id="JACHLY010000001">
    <property type="protein sequence ID" value="MBB5997087.1"/>
    <property type="molecule type" value="Genomic_DNA"/>
</dbReference>
<accession>A0A841E029</accession>
<proteinExistence type="predicted"/>
<reference evidence="1 2" key="1">
    <citation type="submission" date="2020-08" db="EMBL/GenBank/DDBJ databases">
        <title>Sequencing the genomes of 1000 actinobacteria strains.</title>
        <authorList>
            <person name="Klenk H.-P."/>
        </authorList>
    </citation>
    <scope>NUCLEOTIDE SEQUENCE [LARGE SCALE GENOMIC DNA]</scope>
    <source>
        <strain evidence="1 2">DSM 44593</strain>
    </source>
</reference>
<name>A0A841E029_9ACTN</name>
<comment type="caution">
    <text evidence="1">The sequence shown here is derived from an EMBL/GenBank/DDBJ whole genome shotgun (WGS) entry which is preliminary data.</text>
</comment>
<dbReference type="Proteomes" id="UP000578077">
    <property type="component" value="Unassembled WGS sequence"/>
</dbReference>
<sequence>MTGPHLPSGSPLIAMPAIAAVRVVRIDRTHSAGASDAGGRDVIFATGVSPQVAAAAVRELGCGGR</sequence>
<dbReference type="AlphaFoldDB" id="A0A841E029"/>
<evidence type="ECO:0000313" key="2">
    <source>
        <dbReference type="Proteomes" id="UP000578077"/>
    </source>
</evidence>
<evidence type="ECO:0000313" key="1">
    <source>
        <dbReference type="EMBL" id="MBB5997087.1"/>
    </source>
</evidence>
<gene>
    <name evidence="1" type="ORF">HNR25_000838</name>
</gene>
<protein>
    <submittedName>
        <fullName evidence="1">Uncharacterized protein</fullName>
    </submittedName>
</protein>
<keyword evidence="2" id="KW-1185">Reference proteome</keyword>
<organism evidence="1 2">
    <name type="scientific">Streptomonospora salina</name>
    <dbReference type="NCBI Taxonomy" id="104205"/>
    <lineage>
        <taxon>Bacteria</taxon>
        <taxon>Bacillati</taxon>
        <taxon>Actinomycetota</taxon>
        <taxon>Actinomycetes</taxon>
        <taxon>Streptosporangiales</taxon>
        <taxon>Nocardiopsidaceae</taxon>
        <taxon>Streptomonospora</taxon>
    </lineage>
</organism>